<evidence type="ECO:0000259" key="3">
    <source>
        <dbReference type="Pfam" id="PF00171"/>
    </source>
</evidence>
<keyword evidence="5" id="KW-1185">Reference proteome</keyword>
<sequence length="172" mass="18512">MREYKGHYINGTWTAPGGDRAEVMNPATEEVIGTAPVGGVADAEAAVGAARLAFDEGPWPRMSQHERCDTLARFYDILAARQDELEHLIVAETGATYPLARFAHIGIAMDHFQFALDEARTRRAITPLLPKVSAGPAGRGSLGSAVTVREPMGVVSAITAFNYPHLINLSKI</sequence>
<dbReference type="GO" id="GO:0016491">
    <property type="term" value="F:oxidoreductase activity"/>
    <property type="evidence" value="ECO:0007669"/>
    <property type="project" value="UniProtKB-KW"/>
</dbReference>
<name>A0A1B8S9B8_9MYCO</name>
<dbReference type="InterPro" id="IPR016161">
    <property type="entry name" value="Ald_DH/histidinol_DH"/>
</dbReference>
<dbReference type="RefSeq" id="WP_131813906.1">
    <property type="nucleotide sequence ID" value="NZ_LFOE01000095.1"/>
</dbReference>
<evidence type="ECO:0000256" key="2">
    <source>
        <dbReference type="ARBA" id="ARBA00023002"/>
    </source>
</evidence>
<dbReference type="InterPro" id="IPR016162">
    <property type="entry name" value="Ald_DH_N"/>
</dbReference>
<feature type="domain" description="Aldehyde dehydrogenase" evidence="3">
    <location>
        <begin position="13"/>
        <end position="172"/>
    </location>
</feature>
<evidence type="ECO:0000313" key="5">
    <source>
        <dbReference type="Proteomes" id="UP000092668"/>
    </source>
</evidence>
<comment type="similarity">
    <text evidence="1">Belongs to the aldehyde dehydrogenase family.</text>
</comment>
<evidence type="ECO:0000313" key="4">
    <source>
        <dbReference type="EMBL" id="OBY29349.1"/>
    </source>
</evidence>
<dbReference type="Proteomes" id="UP000092668">
    <property type="component" value="Unassembled WGS sequence"/>
</dbReference>
<evidence type="ECO:0000256" key="1">
    <source>
        <dbReference type="ARBA" id="ARBA00009986"/>
    </source>
</evidence>
<dbReference type="Gene3D" id="3.40.605.10">
    <property type="entry name" value="Aldehyde Dehydrogenase, Chain A, domain 1"/>
    <property type="match status" value="1"/>
</dbReference>
<reference evidence="4 5" key="1">
    <citation type="submission" date="2015-06" db="EMBL/GenBank/DDBJ databases">
        <title>Genome sequence of Mycobacterium kumamotonense strain Roo.</title>
        <authorList>
            <person name="Greninger A.L."/>
            <person name="Cunningham G."/>
            <person name="Miller S."/>
        </authorList>
    </citation>
    <scope>NUCLEOTIDE SEQUENCE [LARGE SCALE GENOMIC DNA]</scope>
    <source>
        <strain evidence="4 5">Roo</strain>
    </source>
</reference>
<dbReference type="EMBL" id="LFOE01000095">
    <property type="protein sequence ID" value="OBY29349.1"/>
    <property type="molecule type" value="Genomic_DNA"/>
</dbReference>
<protein>
    <recommendedName>
        <fullName evidence="3">Aldehyde dehydrogenase domain-containing protein</fullName>
    </recommendedName>
</protein>
<dbReference type="PANTHER" id="PTHR42804">
    <property type="entry name" value="ALDEHYDE DEHYDROGENASE"/>
    <property type="match status" value="1"/>
</dbReference>
<feature type="non-terminal residue" evidence="4">
    <location>
        <position position="172"/>
    </location>
</feature>
<comment type="caution">
    <text evidence="4">The sequence shown here is derived from an EMBL/GenBank/DDBJ whole genome shotgun (WGS) entry which is preliminary data.</text>
</comment>
<proteinExistence type="inferred from homology"/>
<gene>
    <name evidence="4" type="ORF">ACT18_23555</name>
</gene>
<dbReference type="AlphaFoldDB" id="A0A1B8S9B8"/>
<dbReference type="Pfam" id="PF00171">
    <property type="entry name" value="Aldedh"/>
    <property type="match status" value="1"/>
</dbReference>
<organism evidence="4 5">
    <name type="scientific">Mycolicibacter kumamotonensis</name>
    <dbReference type="NCBI Taxonomy" id="354243"/>
    <lineage>
        <taxon>Bacteria</taxon>
        <taxon>Bacillati</taxon>
        <taxon>Actinomycetota</taxon>
        <taxon>Actinomycetes</taxon>
        <taxon>Mycobacteriales</taxon>
        <taxon>Mycobacteriaceae</taxon>
        <taxon>Mycolicibacter</taxon>
    </lineage>
</organism>
<keyword evidence="2" id="KW-0560">Oxidoreductase</keyword>
<dbReference type="InterPro" id="IPR015590">
    <property type="entry name" value="Aldehyde_DH_dom"/>
</dbReference>
<dbReference type="SUPFAM" id="SSF53720">
    <property type="entry name" value="ALDH-like"/>
    <property type="match status" value="1"/>
</dbReference>
<dbReference type="OrthoDB" id="6882680at2"/>
<accession>A0A1B8S9B8</accession>
<dbReference type="PANTHER" id="PTHR42804:SF1">
    <property type="entry name" value="ALDEHYDE DEHYDROGENASE-RELATED"/>
    <property type="match status" value="1"/>
</dbReference>